<evidence type="ECO:0000256" key="3">
    <source>
        <dbReference type="ARBA" id="ARBA00022603"/>
    </source>
</evidence>
<evidence type="ECO:0000256" key="4">
    <source>
        <dbReference type="ARBA" id="ARBA00022679"/>
    </source>
</evidence>
<comment type="similarity">
    <text evidence="1">Belongs to the N(4)/N(6)-methyltransferase family.</text>
</comment>
<protein>
    <recommendedName>
        <fullName evidence="2">site-specific DNA-methyltransferase (adenine-specific)</fullName>
        <ecNumber evidence="2">2.1.1.72</ecNumber>
    </recommendedName>
</protein>
<evidence type="ECO:0000313" key="10">
    <source>
        <dbReference type="EMBL" id="TQN44300.1"/>
    </source>
</evidence>
<evidence type="ECO:0000256" key="6">
    <source>
        <dbReference type="ARBA" id="ARBA00022747"/>
    </source>
</evidence>
<feature type="domain" description="N6 adenine-specific DNA methyltransferase N-terminal" evidence="9">
    <location>
        <begin position="19"/>
        <end position="165"/>
    </location>
</feature>
<sequence>MPPRTKKQTPAEPSTMKELKDTLWKAADKLRGSLSAHQYKDVILGLVFLKYVSDAYDERREQIRTDALADGWSEAQIASIIDDREEYQGYGVFVVPPVARWTYLAQYAKGKPAEGLEPDRTIGELIVAAMDALMVANESLRGTLPRLYNNDNIDQRRLGELIDLFNSARFSRQGEHRARDLMGEVYEYFLGTFARAEGRRGGEFFTPPSVVRVLVEVLEPSKGRVYDPCCGSGGMFVQTDRFLREHDGDPKDIAIFGQESIEETWRMAKMNLAIHGIENKGLGARWGDTFARDQHGDLRMDYVLANPPFNVKDWTRNPDDPRWVYGVPPANNANYAWIQHVISKLAPGGQAGVVMANGSMSSQSNGEGDIRAAIVEADLISCMVALPTQLFRSTGIPVCLWFFARDKAAGAHGSVDRRGEVLFIDARELGYLVDRAERALSDEEIVRIGNTFHAWRGSPSALAKGLTYEDVPGFCRSATLAEIKEADYALTPGRYVGSAEVEDDGEPLDAKIKRLRGELLAAFDENNRLEVVVRAQLERLSV</sequence>
<dbReference type="Pfam" id="PF02384">
    <property type="entry name" value="N6_Mtase"/>
    <property type="match status" value="1"/>
</dbReference>
<dbReference type="PRINTS" id="PR00507">
    <property type="entry name" value="N12N6MTFRASE"/>
</dbReference>
<dbReference type="InterPro" id="IPR052916">
    <property type="entry name" value="Type-I_RE_MTase_Subunit"/>
</dbReference>
<dbReference type="Proteomes" id="UP000319865">
    <property type="component" value="Unassembled WGS sequence"/>
</dbReference>
<evidence type="ECO:0000259" key="9">
    <source>
        <dbReference type="Pfam" id="PF12161"/>
    </source>
</evidence>
<feature type="domain" description="DNA methylase adenine-specific" evidence="8">
    <location>
        <begin position="178"/>
        <end position="504"/>
    </location>
</feature>
<evidence type="ECO:0000256" key="2">
    <source>
        <dbReference type="ARBA" id="ARBA00011900"/>
    </source>
</evidence>
<dbReference type="Gene3D" id="3.40.50.150">
    <property type="entry name" value="Vaccinia Virus protein VP39"/>
    <property type="match status" value="1"/>
</dbReference>
<dbReference type="GO" id="GO:0008170">
    <property type="term" value="F:N-methyltransferase activity"/>
    <property type="evidence" value="ECO:0007669"/>
    <property type="project" value="InterPro"/>
</dbReference>
<organism evidence="10 11">
    <name type="scientific">Blastococcus colisei</name>
    <dbReference type="NCBI Taxonomy" id="1564162"/>
    <lineage>
        <taxon>Bacteria</taxon>
        <taxon>Bacillati</taxon>
        <taxon>Actinomycetota</taxon>
        <taxon>Actinomycetes</taxon>
        <taxon>Geodermatophilales</taxon>
        <taxon>Geodermatophilaceae</taxon>
        <taxon>Blastococcus</taxon>
    </lineage>
</organism>
<dbReference type="GO" id="GO:0009307">
    <property type="term" value="P:DNA restriction-modification system"/>
    <property type="evidence" value="ECO:0007669"/>
    <property type="project" value="UniProtKB-KW"/>
</dbReference>
<keyword evidence="6" id="KW-0680">Restriction system</keyword>
<dbReference type="InterPro" id="IPR029063">
    <property type="entry name" value="SAM-dependent_MTases_sf"/>
</dbReference>
<keyword evidence="5" id="KW-0949">S-adenosyl-L-methionine</keyword>
<comment type="caution">
    <text evidence="10">The sequence shown here is derived from an EMBL/GenBank/DDBJ whole genome shotgun (WGS) entry which is preliminary data.</text>
</comment>
<dbReference type="EMBL" id="VFQE01000001">
    <property type="protein sequence ID" value="TQN44300.1"/>
    <property type="molecule type" value="Genomic_DNA"/>
</dbReference>
<dbReference type="InterPro" id="IPR003356">
    <property type="entry name" value="DNA_methylase_A-5"/>
</dbReference>
<keyword evidence="4" id="KW-0808">Transferase</keyword>
<dbReference type="GO" id="GO:0009007">
    <property type="term" value="F:site-specific DNA-methyltransferase (adenine-specific) activity"/>
    <property type="evidence" value="ECO:0007669"/>
    <property type="project" value="UniProtKB-EC"/>
</dbReference>
<evidence type="ECO:0000313" key="11">
    <source>
        <dbReference type="Proteomes" id="UP000319865"/>
    </source>
</evidence>
<dbReference type="GO" id="GO:0032259">
    <property type="term" value="P:methylation"/>
    <property type="evidence" value="ECO:0007669"/>
    <property type="project" value="UniProtKB-KW"/>
</dbReference>
<dbReference type="PANTHER" id="PTHR42998">
    <property type="entry name" value="TYPE I RESTRICTION ENZYME HINDVIIP M PROTEIN-RELATED"/>
    <property type="match status" value="1"/>
</dbReference>
<dbReference type="InterPro" id="IPR038333">
    <property type="entry name" value="T1MK-like_N_sf"/>
</dbReference>
<evidence type="ECO:0000256" key="7">
    <source>
        <dbReference type="ARBA" id="ARBA00047942"/>
    </source>
</evidence>
<dbReference type="GO" id="GO:0003677">
    <property type="term" value="F:DNA binding"/>
    <property type="evidence" value="ECO:0007669"/>
    <property type="project" value="InterPro"/>
</dbReference>
<dbReference type="EC" id="2.1.1.72" evidence="2"/>
<evidence type="ECO:0000259" key="8">
    <source>
        <dbReference type="Pfam" id="PF02384"/>
    </source>
</evidence>
<dbReference type="AlphaFoldDB" id="A0A543PJQ1"/>
<keyword evidence="3" id="KW-0489">Methyltransferase</keyword>
<proteinExistence type="inferred from homology"/>
<comment type="catalytic activity">
    <reaction evidence="7">
        <text>a 2'-deoxyadenosine in DNA + S-adenosyl-L-methionine = an N(6)-methyl-2'-deoxyadenosine in DNA + S-adenosyl-L-homocysteine + H(+)</text>
        <dbReference type="Rhea" id="RHEA:15197"/>
        <dbReference type="Rhea" id="RHEA-COMP:12418"/>
        <dbReference type="Rhea" id="RHEA-COMP:12419"/>
        <dbReference type="ChEBI" id="CHEBI:15378"/>
        <dbReference type="ChEBI" id="CHEBI:57856"/>
        <dbReference type="ChEBI" id="CHEBI:59789"/>
        <dbReference type="ChEBI" id="CHEBI:90615"/>
        <dbReference type="ChEBI" id="CHEBI:90616"/>
        <dbReference type="EC" id="2.1.1.72"/>
    </reaction>
</comment>
<accession>A0A543PJQ1</accession>
<dbReference type="PANTHER" id="PTHR42998:SF1">
    <property type="entry name" value="TYPE I RESTRICTION ENZYME HINDI METHYLASE SUBUNIT"/>
    <property type="match status" value="1"/>
</dbReference>
<dbReference type="OrthoDB" id="9784823at2"/>
<dbReference type="SUPFAM" id="SSF53335">
    <property type="entry name" value="S-adenosyl-L-methionine-dependent methyltransferases"/>
    <property type="match status" value="1"/>
</dbReference>
<dbReference type="Pfam" id="PF12161">
    <property type="entry name" value="HsdM_N"/>
    <property type="match status" value="1"/>
</dbReference>
<dbReference type="RefSeq" id="WP_142026728.1">
    <property type="nucleotide sequence ID" value="NZ_VFQE01000001.1"/>
</dbReference>
<reference evidence="10 11" key="1">
    <citation type="submission" date="2019-06" db="EMBL/GenBank/DDBJ databases">
        <title>Sequencing the genomes of 1000 actinobacteria strains.</title>
        <authorList>
            <person name="Klenk H.-P."/>
        </authorList>
    </citation>
    <scope>NUCLEOTIDE SEQUENCE [LARGE SCALE GENOMIC DNA]</scope>
    <source>
        <strain evidence="10 11">DSM 46837</strain>
    </source>
</reference>
<keyword evidence="11" id="KW-1185">Reference proteome</keyword>
<evidence type="ECO:0000256" key="5">
    <source>
        <dbReference type="ARBA" id="ARBA00022691"/>
    </source>
</evidence>
<gene>
    <name evidence="10" type="ORF">FHU33_3798</name>
</gene>
<dbReference type="Gene3D" id="1.20.1260.30">
    <property type="match status" value="1"/>
</dbReference>
<dbReference type="InterPro" id="IPR022749">
    <property type="entry name" value="D12N6_MeTrfase_N"/>
</dbReference>
<evidence type="ECO:0000256" key="1">
    <source>
        <dbReference type="ARBA" id="ARBA00006594"/>
    </source>
</evidence>
<name>A0A543PJQ1_9ACTN</name>